<sequence>MLDPHDHRALGRRMRLFHLQEEGPGMVFWHPRGLACLRLLEARVRRVMEADGFLEVRTPQVLARSMWERSGHWDAFRDGLFIVAGAPERAIKPVNCPGHIQIVQRLAPSWRDLPLKVAEFGVCHRNEPSGALQGLFRLVQFTQDDGHLFCLEDQVVPQVAGFAASLFRFYAASGFPSAQVALATRPEVRAGDDATWDRAEAWLGEAARQAGLSFEVHPGDGAFYGPKLEFTLRDRQGRPWQCGTLQLDLVMPERFGLEVAGPAGPLRPVMLHRALLGSLERFLGILLEHHGGDLPLWLAPEQVMLAPVEAAHQAFAAHLRTRFQAAGLRAVIAPPGDSLGRRVRTARDLGIPWFVALGDREAAGGPLHLRPRRGEGREAPPEDAIAWLAAQDA</sequence>
<keyword evidence="6" id="KW-0547">Nucleotide-binding</keyword>
<dbReference type="GO" id="GO:0004829">
    <property type="term" value="F:threonine-tRNA ligase activity"/>
    <property type="evidence" value="ECO:0007669"/>
    <property type="project" value="UniProtKB-EC"/>
</dbReference>
<protein>
    <recommendedName>
        <fullName evidence="2">threonine--tRNA ligase</fullName>
        <ecNumber evidence="2">6.1.1.3</ecNumber>
    </recommendedName>
</protein>
<evidence type="ECO:0000259" key="12">
    <source>
        <dbReference type="PROSITE" id="PS50862"/>
    </source>
</evidence>
<dbReference type="InterPro" id="IPR045864">
    <property type="entry name" value="aa-tRNA-synth_II/BPL/LPL"/>
</dbReference>
<evidence type="ECO:0000313" key="13">
    <source>
        <dbReference type="EMBL" id="BDU78173.1"/>
    </source>
</evidence>
<dbReference type="GO" id="GO:0005829">
    <property type="term" value="C:cytosol"/>
    <property type="evidence" value="ECO:0007669"/>
    <property type="project" value="TreeGrafter"/>
</dbReference>
<evidence type="ECO:0000256" key="10">
    <source>
        <dbReference type="ARBA" id="ARBA00023146"/>
    </source>
</evidence>
<evidence type="ECO:0000256" key="7">
    <source>
        <dbReference type="ARBA" id="ARBA00022833"/>
    </source>
</evidence>
<dbReference type="InterPro" id="IPR002320">
    <property type="entry name" value="Thr-tRNA-ligase_IIa"/>
</dbReference>
<dbReference type="GO" id="GO:0006435">
    <property type="term" value="P:threonyl-tRNA aminoacylation"/>
    <property type="evidence" value="ECO:0007669"/>
    <property type="project" value="InterPro"/>
</dbReference>
<evidence type="ECO:0000256" key="9">
    <source>
        <dbReference type="ARBA" id="ARBA00022917"/>
    </source>
</evidence>
<proteinExistence type="inferred from homology"/>
<evidence type="ECO:0000256" key="1">
    <source>
        <dbReference type="ARBA" id="ARBA00008226"/>
    </source>
</evidence>
<dbReference type="InterPro" id="IPR004154">
    <property type="entry name" value="Anticodon-bd"/>
</dbReference>
<reference evidence="13" key="1">
    <citation type="journal article" date="2023" name="Int. J. Syst. Evol. Microbiol.">
        <title>Mesoterricola silvestris gen. nov., sp. nov., Mesoterricola sediminis sp. nov., Geothrix oryzae sp. nov., Geothrix edaphica sp. nov., Geothrix rubra sp. nov., and Geothrix limicola sp. nov., six novel members of Acidobacteriota isolated from soils.</title>
        <authorList>
            <person name="Itoh H."/>
            <person name="Sugisawa Y."/>
            <person name="Mise K."/>
            <person name="Xu Z."/>
            <person name="Kuniyasu M."/>
            <person name="Ushijima N."/>
            <person name="Kawano K."/>
            <person name="Kobayashi E."/>
            <person name="Shiratori Y."/>
            <person name="Masuda Y."/>
            <person name="Senoo K."/>
        </authorList>
    </citation>
    <scope>NUCLEOTIDE SEQUENCE</scope>
    <source>
        <strain evidence="13">W786</strain>
    </source>
</reference>
<organism evidence="13 14">
    <name type="scientific">Mesoterricola sediminis</name>
    <dbReference type="NCBI Taxonomy" id="2927980"/>
    <lineage>
        <taxon>Bacteria</taxon>
        <taxon>Pseudomonadati</taxon>
        <taxon>Acidobacteriota</taxon>
        <taxon>Holophagae</taxon>
        <taxon>Holophagales</taxon>
        <taxon>Holophagaceae</taxon>
        <taxon>Mesoterricola</taxon>
    </lineage>
</organism>
<dbReference type="InterPro" id="IPR006195">
    <property type="entry name" value="aa-tRNA-synth_II"/>
</dbReference>
<dbReference type="CDD" id="cd00771">
    <property type="entry name" value="ThrRS_core"/>
    <property type="match status" value="1"/>
</dbReference>
<evidence type="ECO:0000256" key="3">
    <source>
        <dbReference type="ARBA" id="ARBA00022490"/>
    </source>
</evidence>
<dbReference type="GO" id="GO:0005524">
    <property type="term" value="F:ATP binding"/>
    <property type="evidence" value="ECO:0007669"/>
    <property type="project" value="UniProtKB-KW"/>
</dbReference>
<accession>A0AA48KHA0</accession>
<dbReference type="Proteomes" id="UP001228113">
    <property type="component" value="Chromosome"/>
</dbReference>
<dbReference type="GO" id="GO:0046872">
    <property type="term" value="F:metal ion binding"/>
    <property type="evidence" value="ECO:0007669"/>
    <property type="project" value="UniProtKB-KW"/>
</dbReference>
<dbReference type="PANTHER" id="PTHR11451:SF44">
    <property type="entry name" value="THREONINE--TRNA LIGASE, CHLOROPLASTIC_MITOCHONDRIAL 2"/>
    <property type="match status" value="1"/>
</dbReference>
<evidence type="ECO:0000256" key="8">
    <source>
        <dbReference type="ARBA" id="ARBA00022840"/>
    </source>
</evidence>
<dbReference type="Pfam" id="PF00587">
    <property type="entry name" value="tRNA-synt_2b"/>
    <property type="match status" value="1"/>
</dbReference>
<dbReference type="InterPro" id="IPR036621">
    <property type="entry name" value="Anticodon-bd_dom_sf"/>
</dbReference>
<evidence type="ECO:0000256" key="5">
    <source>
        <dbReference type="ARBA" id="ARBA00022723"/>
    </source>
</evidence>
<keyword evidence="9" id="KW-0648">Protein biosynthesis</keyword>
<keyword evidence="7" id="KW-0862">Zinc</keyword>
<dbReference type="AlphaFoldDB" id="A0AA48KHA0"/>
<gene>
    <name evidence="13" type="ORF">METESE_31310</name>
</gene>
<keyword evidence="4" id="KW-0436">Ligase</keyword>
<dbReference type="KEGG" id="msea:METESE_31310"/>
<comment type="similarity">
    <text evidence="1">Belongs to the class-II aminoacyl-tRNA synthetase family.</text>
</comment>
<dbReference type="PROSITE" id="PS50862">
    <property type="entry name" value="AA_TRNA_LIGASE_II"/>
    <property type="match status" value="1"/>
</dbReference>
<keyword evidence="5" id="KW-0479">Metal-binding</keyword>
<evidence type="ECO:0000256" key="4">
    <source>
        <dbReference type="ARBA" id="ARBA00022598"/>
    </source>
</evidence>
<dbReference type="RefSeq" id="WP_243329611.1">
    <property type="nucleotide sequence ID" value="NZ_AP027081.1"/>
</dbReference>
<name>A0AA48KHA0_9BACT</name>
<keyword evidence="14" id="KW-1185">Reference proteome</keyword>
<keyword evidence="3" id="KW-0963">Cytoplasm</keyword>
<keyword evidence="8" id="KW-0067">ATP-binding</keyword>
<evidence type="ECO:0000256" key="2">
    <source>
        <dbReference type="ARBA" id="ARBA00013163"/>
    </source>
</evidence>
<dbReference type="InterPro" id="IPR002314">
    <property type="entry name" value="aa-tRNA-synt_IIb"/>
</dbReference>
<evidence type="ECO:0000256" key="11">
    <source>
        <dbReference type="ARBA" id="ARBA00049515"/>
    </source>
</evidence>
<evidence type="ECO:0000256" key="6">
    <source>
        <dbReference type="ARBA" id="ARBA00022741"/>
    </source>
</evidence>
<dbReference type="Gene3D" id="3.30.930.10">
    <property type="entry name" value="Bira Bifunctional Protein, Domain 2"/>
    <property type="match status" value="1"/>
</dbReference>
<feature type="domain" description="Aminoacyl-transfer RNA synthetases class-II family profile" evidence="12">
    <location>
        <begin position="6"/>
        <end position="295"/>
    </location>
</feature>
<dbReference type="EC" id="6.1.1.3" evidence="2"/>
<dbReference type="SUPFAM" id="SSF55681">
    <property type="entry name" value="Class II aaRS and biotin synthetases"/>
    <property type="match status" value="1"/>
</dbReference>
<dbReference type="PANTHER" id="PTHR11451">
    <property type="entry name" value="THREONINE-TRNA LIGASE"/>
    <property type="match status" value="1"/>
</dbReference>
<dbReference type="SUPFAM" id="SSF52954">
    <property type="entry name" value="Class II aaRS ABD-related"/>
    <property type="match status" value="1"/>
</dbReference>
<evidence type="ECO:0000313" key="14">
    <source>
        <dbReference type="Proteomes" id="UP001228113"/>
    </source>
</evidence>
<comment type="catalytic activity">
    <reaction evidence="11">
        <text>tRNA(Thr) + L-threonine + ATP = L-threonyl-tRNA(Thr) + AMP + diphosphate + H(+)</text>
        <dbReference type="Rhea" id="RHEA:24624"/>
        <dbReference type="Rhea" id="RHEA-COMP:9670"/>
        <dbReference type="Rhea" id="RHEA-COMP:9704"/>
        <dbReference type="ChEBI" id="CHEBI:15378"/>
        <dbReference type="ChEBI" id="CHEBI:30616"/>
        <dbReference type="ChEBI" id="CHEBI:33019"/>
        <dbReference type="ChEBI" id="CHEBI:57926"/>
        <dbReference type="ChEBI" id="CHEBI:78442"/>
        <dbReference type="ChEBI" id="CHEBI:78534"/>
        <dbReference type="ChEBI" id="CHEBI:456215"/>
        <dbReference type="EC" id="6.1.1.3"/>
    </reaction>
</comment>
<dbReference type="Pfam" id="PF03129">
    <property type="entry name" value="HGTP_anticodon"/>
    <property type="match status" value="1"/>
</dbReference>
<dbReference type="PRINTS" id="PR01047">
    <property type="entry name" value="TRNASYNTHTHR"/>
</dbReference>
<dbReference type="FunFam" id="3.30.930.10:FF:000002">
    <property type="entry name" value="Threonine--tRNA ligase"/>
    <property type="match status" value="1"/>
</dbReference>
<dbReference type="Gene3D" id="3.40.50.800">
    <property type="entry name" value="Anticodon-binding domain"/>
    <property type="match status" value="1"/>
</dbReference>
<keyword evidence="10" id="KW-0030">Aminoacyl-tRNA synthetase</keyword>
<dbReference type="EMBL" id="AP027081">
    <property type="protein sequence ID" value="BDU78173.1"/>
    <property type="molecule type" value="Genomic_DNA"/>
</dbReference>
<dbReference type="InterPro" id="IPR033728">
    <property type="entry name" value="ThrRS_core"/>
</dbReference>